<dbReference type="SUPFAM" id="SSF47928">
    <property type="entry name" value="N-terminal domain of the delta subunit of the F1F0-ATP synthase"/>
    <property type="match status" value="1"/>
</dbReference>
<dbReference type="STRING" id="1918946.VPAL9027_02584"/>
<comment type="similarity">
    <text evidence="9">Belongs to the ATPase delta chain family.</text>
</comment>
<comment type="function">
    <text evidence="9">F(1)F(0) ATP synthase produces ATP from ADP in the presence of a proton or sodium gradient. F-type ATPases consist of two structural domains, F(1) containing the extramembraneous catalytic core and F(0) containing the membrane proton channel, linked together by a central stalk and a peripheral stalk. During catalysis, ATP synthesis in the catalytic domain of F(1) is coupled via a rotary mechanism of the central stalk subunits to proton translocation.</text>
</comment>
<sequence length="180" mass="20070">MSELTEVARPYAQAAFEYALDNNALDEWQYMLDIAGMVIEQPIVKSYIDNAQAENGQAELLDIFLQAGGELFDQYFQNFLKVMAENQRLIAVGLVIGQFRQLKAQLDQILPVTVCVSETLNEQQLADISQSLAAKFGKTIELEQHIHPDLVGGIVIQANQMVFDGSVLTNIDRLSTNLHV</sequence>
<organism evidence="10 11">
    <name type="scientific">Vibrio palustris</name>
    <dbReference type="NCBI Taxonomy" id="1918946"/>
    <lineage>
        <taxon>Bacteria</taxon>
        <taxon>Pseudomonadati</taxon>
        <taxon>Pseudomonadota</taxon>
        <taxon>Gammaproteobacteria</taxon>
        <taxon>Vibrionales</taxon>
        <taxon>Vibrionaceae</taxon>
        <taxon>Vibrio</taxon>
    </lineage>
</organism>
<proteinExistence type="inferred from homology"/>
<protein>
    <recommendedName>
        <fullName evidence="9">ATP synthase subunit delta</fullName>
    </recommendedName>
    <alternativeName>
        <fullName evidence="9">ATP synthase F(1) sector subunit delta</fullName>
    </alternativeName>
    <alternativeName>
        <fullName evidence="9">F-type ATPase subunit delta</fullName>
        <shortName evidence="9">F-ATPase subunit delta</shortName>
    </alternativeName>
</protein>
<dbReference type="PRINTS" id="PR00125">
    <property type="entry name" value="ATPASEDELTA"/>
</dbReference>
<dbReference type="HAMAP" id="MF_01416">
    <property type="entry name" value="ATP_synth_delta_bact"/>
    <property type="match status" value="1"/>
</dbReference>
<dbReference type="NCBIfam" id="TIGR01145">
    <property type="entry name" value="ATP_synt_delta"/>
    <property type="match status" value="1"/>
</dbReference>
<evidence type="ECO:0000256" key="2">
    <source>
        <dbReference type="ARBA" id="ARBA00022448"/>
    </source>
</evidence>
<dbReference type="RefSeq" id="WP_077314943.1">
    <property type="nucleotide sequence ID" value="NZ_AP024888.1"/>
</dbReference>
<comment type="function">
    <text evidence="9">This protein is part of the stalk that links CF(0) to CF(1). It either transmits conformational changes from CF(0) to CF(1) or is implicated in proton conduction.</text>
</comment>
<dbReference type="EMBL" id="FUFT01000005">
    <property type="protein sequence ID" value="SJL84593.1"/>
    <property type="molecule type" value="Genomic_DNA"/>
</dbReference>
<accession>A0A1R4B6N8</accession>
<keyword evidence="2 9" id="KW-0813">Transport</keyword>
<dbReference type="Pfam" id="PF00213">
    <property type="entry name" value="OSCP"/>
    <property type="match status" value="1"/>
</dbReference>
<dbReference type="NCBIfam" id="NF004402">
    <property type="entry name" value="PRK05758.2-2"/>
    <property type="match status" value="1"/>
</dbReference>
<evidence type="ECO:0000256" key="3">
    <source>
        <dbReference type="ARBA" id="ARBA00022519"/>
    </source>
</evidence>
<dbReference type="GO" id="GO:0005886">
    <property type="term" value="C:plasma membrane"/>
    <property type="evidence" value="ECO:0007669"/>
    <property type="project" value="UniProtKB-SubCell"/>
</dbReference>
<evidence type="ECO:0000256" key="1">
    <source>
        <dbReference type="ARBA" id="ARBA00004370"/>
    </source>
</evidence>
<dbReference type="Proteomes" id="UP000189475">
    <property type="component" value="Unassembled WGS sequence"/>
</dbReference>
<dbReference type="GO" id="GO:0046933">
    <property type="term" value="F:proton-transporting ATP synthase activity, rotational mechanism"/>
    <property type="evidence" value="ECO:0007669"/>
    <property type="project" value="UniProtKB-UniRule"/>
</dbReference>
<evidence type="ECO:0000256" key="7">
    <source>
        <dbReference type="ARBA" id="ARBA00023196"/>
    </source>
</evidence>
<dbReference type="Gene3D" id="1.10.520.20">
    <property type="entry name" value="N-terminal domain of the delta subunit of the F1F0-ATP synthase"/>
    <property type="match status" value="1"/>
</dbReference>
<evidence type="ECO:0000313" key="10">
    <source>
        <dbReference type="EMBL" id="SJL84593.1"/>
    </source>
</evidence>
<name>A0A1R4B6N8_9VIBR</name>
<keyword evidence="3" id="KW-0997">Cell inner membrane</keyword>
<comment type="subcellular location">
    <subcellularLocation>
        <location evidence="9">Cell membrane</location>
        <topology evidence="9">Peripheral membrane protein</topology>
    </subcellularLocation>
    <subcellularLocation>
        <location evidence="1">Membrane</location>
    </subcellularLocation>
</comment>
<dbReference type="GO" id="GO:0045259">
    <property type="term" value="C:proton-transporting ATP synthase complex"/>
    <property type="evidence" value="ECO:0007669"/>
    <property type="project" value="UniProtKB-KW"/>
</dbReference>
<dbReference type="AlphaFoldDB" id="A0A1R4B6N8"/>
<keyword evidence="4 9" id="KW-0375">Hydrogen ion transport</keyword>
<dbReference type="InterPro" id="IPR026015">
    <property type="entry name" value="ATP_synth_OSCP/delta_N_sf"/>
</dbReference>
<keyword evidence="5 9" id="KW-0406">Ion transport</keyword>
<reference evidence="10 11" key="1">
    <citation type="submission" date="2017-02" db="EMBL/GenBank/DDBJ databases">
        <authorList>
            <person name="Peterson S.W."/>
        </authorList>
    </citation>
    <scope>NUCLEOTIDE SEQUENCE [LARGE SCALE GENOMIC DNA]</scope>
    <source>
        <strain evidence="10 11">CECT 9027</strain>
    </source>
</reference>
<dbReference type="InterPro" id="IPR000711">
    <property type="entry name" value="ATPase_OSCP/dsu"/>
</dbReference>
<keyword evidence="8 9" id="KW-0066">ATP synthesis</keyword>
<gene>
    <name evidence="10" type="primary">atpH_1</name>
    <name evidence="9" type="synonym">atpH</name>
    <name evidence="10" type="ORF">VPAL9027_02584</name>
</gene>
<keyword evidence="9" id="KW-1003">Cell membrane</keyword>
<evidence type="ECO:0000313" key="11">
    <source>
        <dbReference type="Proteomes" id="UP000189475"/>
    </source>
</evidence>
<evidence type="ECO:0000256" key="9">
    <source>
        <dbReference type="HAMAP-Rule" id="MF_01416"/>
    </source>
</evidence>
<evidence type="ECO:0000256" key="5">
    <source>
        <dbReference type="ARBA" id="ARBA00023065"/>
    </source>
</evidence>
<evidence type="ECO:0000256" key="4">
    <source>
        <dbReference type="ARBA" id="ARBA00022781"/>
    </source>
</evidence>
<evidence type="ECO:0000256" key="8">
    <source>
        <dbReference type="ARBA" id="ARBA00023310"/>
    </source>
</evidence>
<keyword evidence="6 9" id="KW-0472">Membrane</keyword>
<dbReference type="OrthoDB" id="9816221at2"/>
<keyword evidence="11" id="KW-1185">Reference proteome</keyword>
<keyword evidence="7 9" id="KW-0139">CF(1)</keyword>
<dbReference type="PANTHER" id="PTHR11910">
    <property type="entry name" value="ATP SYNTHASE DELTA CHAIN"/>
    <property type="match status" value="1"/>
</dbReference>
<evidence type="ECO:0000256" key="6">
    <source>
        <dbReference type="ARBA" id="ARBA00023136"/>
    </source>
</evidence>